<evidence type="ECO:0000256" key="3">
    <source>
        <dbReference type="ARBA" id="ARBA00023015"/>
    </source>
</evidence>
<dbReference type="InterPro" id="IPR027417">
    <property type="entry name" value="P-loop_NTPase"/>
</dbReference>
<dbReference type="Gene3D" id="1.10.10.60">
    <property type="entry name" value="Homeodomain-like"/>
    <property type="match status" value="1"/>
</dbReference>
<dbReference type="SMART" id="SM00448">
    <property type="entry name" value="REC"/>
    <property type="match status" value="1"/>
</dbReference>
<feature type="modified residue" description="4-aspartylphosphate" evidence="5">
    <location>
        <position position="66"/>
    </location>
</feature>
<keyword evidence="2" id="KW-0067">ATP-binding</keyword>
<dbReference type="EMBL" id="AQGV01000015">
    <property type="protein sequence ID" value="MBE0370780.1"/>
    <property type="molecule type" value="Genomic_DNA"/>
</dbReference>
<proteinExistence type="predicted"/>
<dbReference type="PROSITE" id="PS50110">
    <property type="entry name" value="RESPONSE_REGULATORY"/>
    <property type="match status" value="1"/>
</dbReference>
<dbReference type="InterPro" id="IPR001789">
    <property type="entry name" value="Sig_transdc_resp-reg_receiver"/>
</dbReference>
<dbReference type="Pfam" id="PF02954">
    <property type="entry name" value="HTH_8"/>
    <property type="match status" value="1"/>
</dbReference>
<dbReference type="SUPFAM" id="SSF52172">
    <property type="entry name" value="CheY-like"/>
    <property type="match status" value="1"/>
</dbReference>
<dbReference type="PROSITE" id="PS00688">
    <property type="entry name" value="SIGMA54_INTERACT_3"/>
    <property type="match status" value="1"/>
</dbReference>
<dbReference type="Pfam" id="PF00158">
    <property type="entry name" value="Sigma54_activat"/>
    <property type="match status" value="1"/>
</dbReference>
<feature type="domain" description="Sigma-54 factor interaction" evidence="6">
    <location>
        <begin position="161"/>
        <end position="389"/>
    </location>
</feature>
<dbReference type="PROSITE" id="PS50045">
    <property type="entry name" value="SIGMA54_INTERACT_4"/>
    <property type="match status" value="1"/>
</dbReference>
<evidence type="ECO:0000256" key="2">
    <source>
        <dbReference type="ARBA" id="ARBA00022840"/>
    </source>
</evidence>
<dbReference type="InterPro" id="IPR009057">
    <property type="entry name" value="Homeodomain-like_sf"/>
</dbReference>
<evidence type="ECO:0000256" key="4">
    <source>
        <dbReference type="ARBA" id="ARBA00023163"/>
    </source>
</evidence>
<organism evidence="8 9">
    <name type="scientific">Pseudoalteromonas aurantia 208</name>
    <dbReference type="NCBI Taxonomy" id="1314867"/>
    <lineage>
        <taxon>Bacteria</taxon>
        <taxon>Pseudomonadati</taxon>
        <taxon>Pseudomonadota</taxon>
        <taxon>Gammaproteobacteria</taxon>
        <taxon>Alteromonadales</taxon>
        <taxon>Pseudoalteromonadaceae</taxon>
        <taxon>Pseudoalteromonas</taxon>
    </lineage>
</organism>
<reference evidence="8 9" key="1">
    <citation type="submission" date="2015-03" db="EMBL/GenBank/DDBJ databases">
        <title>Genome sequence of Pseudoalteromonas aurantia.</title>
        <authorList>
            <person name="Xie B.-B."/>
            <person name="Rong J.-C."/>
            <person name="Qin Q.-L."/>
            <person name="Zhang Y.-Z."/>
        </authorList>
    </citation>
    <scope>NUCLEOTIDE SEQUENCE [LARGE SCALE GENOMIC DNA]</scope>
    <source>
        <strain evidence="8 9">208</strain>
    </source>
</reference>
<evidence type="ECO:0000313" key="9">
    <source>
        <dbReference type="Proteomes" id="UP000615755"/>
    </source>
</evidence>
<dbReference type="InterPro" id="IPR002197">
    <property type="entry name" value="HTH_Fis"/>
</dbReference>
<dbReference type="PANTHER" id="PTHR32071">
    <property type="entry name" value="TRANSCRIPTIONAL REGULATORY PROTEIN"/>
    <property type="match status" value="1"/>
</dbReference>
<evidence type="ECO:0000256" key="1">
    <source>
        <dbReference type="ARBA" id="ARBA00022741"/>
    </source>
</evidence>
<dbReference type="InterPro" id="IPR002078">
    <property type="entry name" value="Sigma_54_int"/>
</dbReference>
<dbReference type="PANTHER" id="PTHR32071:SF57">
    <property type="entry name" value="C4-DICARBOXYLATE TRANSPORT TRANSCRIPTIONAL REGULATORY PROTEIN DCTD"/>
    <property type="match status" value="1"/>
</dbReference>
<evidence type="ECO:0000259" key="6">
    <source>
        <dbReference type="PROSITE" id="PS50045"/>
    </source>
</evidence>
<dbReference type="InterPro" id="IPR025944">
    <property type="entry name" value="Sigma_54_int_dom_CS"/>
</dbReference>
<dbReference type="InterPro" id="IPR058031">
    <property type="entry name" value="AAA_lid_NorR"/>
</dbReference>
<evidence type="ECO:0000259" key="7">
    <source>
        <dbReference type="PROSITE" id="PS50110"/>
    </source>
</evidence>
<dbReference type="SUPFAM" id="SSF46689">
    <property type="entry name" value="Homeodomain-like"/>
    <property type="match status" value="1"/>
</dbReference>
<keyword evidence="5" id="KW-0597">Phosphoprotein</keyword>
<evidence type="ECO:0000313" key="8">
    <source>
        <dbReference type="EMBL" id="MBE0370780.1"/>
    </source>
</evidence>
<name>A0ABR9EIE8_9GAMM</name>
<feature type="domain" description="Response regulatory" evidence="7">
    <location>
        <begin position="17"/>
        <end position="136"/>
    </location>
</feature>
<comment type="caution">
    <text evidence="8">The sequence shown here is derived from an EMBL/GenBank/DDBJ whole genome shotgun (WGS) entry which is preliminary data.</text>
</comment>
<evidence type="ECO:0000256" key="5">
    <source>
        <dbReference type="PROSITE-ProRule" id="PRU00169"/>
    </source>
</evidence>
<dbReference type="SMART" id="SM00382">
    <property type="entry name" value="AAA"/>
    <property type="match status" value="1"/>
</dbReference>
<dbReference type="Proteomes" id="UP000615755">
    <property type="component" value="Unassembled WGS sequence"/>
</dbReference>
<dbReference type="Gene3D" id="3.40.50.2300">
    <property type="match status" value="1"/>
</dbReference>
<protein>
    <recommendedName>
        <fullName evidence="10">Sigma-54-dependent Fis family transcriptional regulator</fullName>
    </recommendedName>
</protein>
<dbReference type="Gene3D" id="1.10.8.60">
    <property type="match status" value="1"/>
</dbReference>
<dbReference type="InterPro" id="IPR003593">
    <property type="entry name" value="AAA+_ATPase"/>
</dbReference>
<dbReference type="SUPFAM" id="SSF52540">
    <property type="entry name" value="P-loop containing nucleoside triphosphate hydrolases"/>
    <property type="match status" value="1"/>
</dbReference>
<dbReference type="Pfam" id="PF25601">
    <property type="entry name" value="AAA_lid_14"/>
    <property type="match status" value="1"/>
</dbReference>
<dbReference type="InterPro" id="IPR011006">
    <property type="entry name" value="CheY-like_superfamily"/>
</dbReference>
<gene>
    <name evidence="8" type="ORF">PAUR_b0881</name>
</gene>
<dbReference type="Pfam" id="PF00072">
    <property type="entry name" value="Response_reg"/>
    <property type="match status" value="1"/>
</dbReference>
<dbReference type="PRINTS" id="PR01590">
    <property type="entry name" value="HTHFIS"/>
</dbReference>
<sequence>MTAALNTVRHEKNMQRTILIIDDKADVRLSARFLLSNYGYEILEADSPVVGLSVLQAQTVDLVLLDMNFAFDTTSGEEGLYFLRKLDELVQAPAVVAMTAWANTELVVKALHSGACDFIEKPWDNSRLTQIIENALKLSALGQKNEALKQTIADNTPDIHLICHSPAMQHLKAQIDRVAQSQANILFTGENGTGKSTLANYVHQVSNLSGEFVEVNMAAVPESLFESEMFGHTKGAFTGADKSRIGRFELAKEGTLFLDEIAEMPISQQAKLLRVLESGHFEPVGSSQTQFAKPRILSATNADIVMMVAQSKFRQDLLYRVNTITIEVPSLAQRKEDIPALAEQFLLRHQQAHHRDDLCFAPCALRALQSYQYPGNLRELSHVVERLVLLSVNPQIVGEDIDTLLMNNPRENISQTGTLPLMTLADAEQALLTQALTSTQGQTLEAAALLGISKSAIYRRLEKYDIAAKDFIQ</sequence>
<dbReference type="CDD" id="cd00009">
    <property type="entry name" value="AAA"/>
    <property type="match status" value="1"/>
</dbReference>
<dbReference type="Gene3D" id="3.40.50.300">
    <property type="entry name" value="P-loop containing nucleotide triphosphate hydrolases"/>
    <property type="match status" value="1"/>
</dbReference>
<keyword evidence="1" id="KW-0547">Nucleotide-binding</keyword>
<keyword evidence="3" id="KW-0805">Transcription regulation</keyword>
<keyword evidence="4" id="KW-0804">Transcription</keyword>
<evidence type="ECO:0008006" key="10">
    <source>
        <dbReference type="Google" id="ProtNLM"/>
    </source>
</evidence>
<accession>A0ABR9EIE8</accession>
<keyword evidence="9" id="KW-1185">Reference proteome</keyword>